<protein>
    <recommendedName>
        <fullName evidence="1">AAA+ ATPase domain-containing protein</fullName>
    </recommendedName>
</protein>
<dbReference type="EMBL" id="QDKP01000026">
    <property type="protein sequence ID" value="PVM84546.1"/>
    <property type="molecule type" value="Genomic_DNA"/>
</dbReference>
<gene>
    <name evidence="2" type="ORF">DDF65_08410</name>
</gene>
<dbReference type="AlphaFoldDB" id="A0A2T9JLK0"/>
<evidence type="ECO:0000259" key="1">
    <source>
        <dbReference type="SMART" id="SM00382"/>
    </source>
</evidence>
<dbReference type="InterPro" id="IPR011646">
    <property type="entry name" value="KAP_P-loop"/>
</dbReference>
<accession>A0A2T9JLK0</accession>
<dbReference type="PANTHER" id="PTHR22674:SF6">
    <property type="entry name" value="NTPASE KAP FAMILY P-LOOP DOMAIN-CONTAINING PROTEIN 1"/>
    <property type="match status" value="1"/>
</dbReference>
<reference evidence="2 3" key="1">
    <citation type="submission" date="2018-04" db="EMBL/GenBank/DDBJ databases">
        <title>The genome sequence of Caulobacter sp. 736.</title>
        <authorList>
            <person name="Gao J."/>
            <person name="Sun J."/>
        </authorList>
    </citation>
    <scope>NUCLEOTIDE SEQUENCE [LARGE SCALE GENOMIC DNA]</scope>
    <source>
        <strain evidence="2 3">736</strain>
    </source>
</reference>
<evidence type="ECO:0000313" key="3">
    <source>
        <dbReference type="Proteomes" id="UP000244913"/>
    </source>
</evidence>
<name>A0A2T9JLK0_9CAUL</name>
<dbReference type="SUPFAM" id="SSF52540">
    <property type="entry name" value="P-loop containing nucleoside triphosphate hydrolases"/>
    <property type="match status" value="1"/>
</dbReference>
<dbReference type="PANTHER" id="PTHR22674">
    <property type="entry name" value="NTPASE, KAP FAMILY P-LOOP DOMAIN-CONTAINING 1"/>
    <property type="match status" value="1"/>
</dbReference>
<dbReference type="Proteomes" id="UP000244913">
    <property type="component" value="Unassembled WGS sequence"/>
</dbReference>
<dbReference type="InterPro" id="IPR027417">
    <property type="entry name" value="P-loop_NTPase"/>
</dbReference>
<dbReference type="Pfam" id="PF07693">
    <property type="entry name" value="KAP_NTPase"/>
    <property type="match status" value="1"/>
</dbReference>
<feature type="domain" description="AAA+ ATPase" evidence="1">
    <location>
        <begin position="52"/>
        <end position="295"/>
    </location>
</feature>
<dbReference type="Gene3D" id="3.40.50.300">
    <property type="entry name" value="P-loop containing nucleotide triphosphate hydrolases"/>
    <property type="match status" value="1"/>
</dbReference>
<dbReference type="SMART" id="SM00382">
    <property type="entry name" value="AAA"/>
    <property type="match status" value="1"/>
</dbReference>
<sequence length="754" mass="83425">MVVVEKDRVEAPETFKFADDAPRHDPWSEDDFGYRPFAKRLADVLWQLSAPNGYVIGLHGAWGSGKTTALNFIAHFLGAKNREDTKRAVEIVRFSPWMFSGQQDLISAFFRVLAEALKDGGETVRKVRTAARTTAKAAVDPTVRAAVTLAVTAHPPEAAAIRAGGALAKSAMEQTIDAWLGEPTLQAAYQDLVKRLRKSGRRFVVFIDDIDRLEPSEVRSIMQMVKSVGQLPNVVYVLAYDRRIVWRALGEREQQKGGEPTFTEKIIQHELELPHAQRSALLRRVDRELAFVLSNVQSSTRWLEIIQHGFHRWIQSPRDIVRLSNALRFTWPPLAAEVDAADVVAMEALRLFDPVAFDWVRANRDFLIDGGAYRSDTEKKTYAATFRQSLDPAHRDDIVELLSALFPSKSKILRVDDRFSFGEIWAETVNRRGIGSHKGYDAYFSLFPSDHVIPKSLVDAAAAAPDDESVQTAALATAIAMVDEQKHTLVGDYIDELSYRQAPRNGMRPGKAMLKAFIKQAAFIQNLNERAGGLFGPGPGMHLLLRQILVAWDAKTAGAALLEAVGHDAPAEVLATLWVWRARESGVLPAEGAQVGDVIDKASLRELGRRALAAILAEQDRALVNAPYYWDIMHTWSKLGVASEAKAWLAGVAKADPHNLAKIARGVLARSMDGGRNQWFFRGLGDDISFYDPEALLAACETAAEAQGLDEDETDRIIALRDGLRAARKAELARAKAARQVKRVAARKAKSGHD</sequence>
<dbReference type="InterPro" id="IPR003593">
    <property type="entry name" value="AAA+_ATPase"/>
</dbReference>
<dbReference type="InterPro" id="IPR052754">
    <property type="entry name" value="NTPase_KAP_P-loop"/>
</dbReference>
<evidence type="ECO:0000313" key="2">
    <source>
        <dbReference type="EMBL" id="PVM84546.1"/>
    </source>
</evidence>
<comment type="caution">
    <text evidence="2">The sequence shown here is derived from an EMBL/GenBank/DDBJ whole genome shotgun (WGS) entry which is preliminary data.</text>
</comment>
<keyword evidence="3" id="KW-1185">Reference proteome</keyword>
<organism evidence="2 3">
    <name type="scientific">Caulobacter radicis</name>
    <dbReference type="NCBI Taxonomy" id="2172650"/>
    <lineage>
        <taxon>Bacteria</taxon>
        <taxon>Pseudomonadati</taxon>
        <taxon>Pseudomonadota</taxon>
        <taxon>Alphaproteobacteria</taxon>
        <taxon>Caulobacterales</taxon>
        <taxon>Caulobacteraceae</taxon>
        <taxon>Caulobacter</taxon>
    </lineage>
</organism>
<proteinExistence type="predicted"/>